<dbReference type="AlphaFoldDB" id="A0A1N6PWE2"/>
<gene>
    <name evidence="7" type="ORF">SAMN05421647_10277</name>
</gene>
<dbReference type="GO" id="GO:0005737">
    <property type="term" value="C:cytoplasm"/>
    <property type="evidence" value="ECO:0007669"/>
    <property type="project" value="UniProtKB-SubCell"/>
</dbReference>
<comment type="subunit">
    <text evidence="3">Homodimer.</text>
</comment>
<reference evidence="7 8" key="1">
    <citation type="submission" date="2017-01" db="EMBL/GenBank/DDBJ databases">
        <authorList>
            <person name="Mah S.A."/>
            <person name="Swanson W.J."/>
            <person name="Moy G.W."/>
            <person name="Vacquier V.D."/>
        </authorList>
    </citation>
    <scope>NUCLEOTIDE SEQUENCE [LARGE SCALE GENOMIC DNA]</scope>
    <source>
        <strain evidence="7 8">DSM 7027</strain>
    </source>
</reference>
<evidence type="ECO:0000313" key="7">
    <source>
        <dbReference type="EMBL" id="SIQ08607.1"/>
    </source>
</evidence>
<keyword evidence="4 5" id="KW-0963">Cytoplasm</keyword>
<dbReference type="SUPFAM" id="SSF52402">
    <property type="entry name" value="Adenine nucleotide alpha hydrolases-like"/>
    <property type="match status" value="1"/>
</dbReference>
<dbReference type="InterPro" id="IPR006016">
    <property type="entry name" value="UspA"/>
</dbReference>
<evidence type="ECO:0000256" key="2">
    <source>
        <dbReference type="ARBA" id="ARBA00008791"/>
    </source>
</evidence>
<dbReference type="eggNOG" id="COG0589">
    <property type="taxonomic scope" value="Bacteria"/>
</dbReference>
<dbReference type="PANTHER" id="PTHR46268">
    <property type="entry name" value="STRESS RESPONSE PROTEIN NHAX"/>
    <property type="match status" value="1"/>
</dbReference>
<evidence type="ECO:0000256" key="4">
    <source>
        <dbReference type="ARBA" id="ARBA00022490"/>
    </source>
</evidence>
<dbReference type="RefSeq" id="WP_010324332.1">
    <property type="nucleotide sequence ID" value="NZ_FTMN01000002.1"/>
</dbReference>
<dbReference type="Gene3D" id="3.40.50.620">
    <property type="entry name" value="HUPs"/>
    <property type="match status" value="1"/>
</dbReference>
<dbReference type="InterPro" id="IPR014729">
    <property type="entry name" value="Rossmann-like_a/b/a_fold"/>
</dbReference>
<protein>
    <recommendedName>
        <fullName evidence="5">Universal stress protein</fullName>
    </recommendedName>
</protein>
<accession>A0A1N6PWE2</accession>
<sequence>MSIYTRILLALDLSDESDQLATKTAKMAEAFGAELNLIHVVEPLSFAYGGDVPMDLTTIQEQLDDHAKTKLDQYAEKVGYPVNRKIIVTGHTETEIHRAAEELNTDLVIVGSHGRHGLALLLGSTANGVLHGAKCDVLAIRVKEED</sequence>
<evidence type="ECO:0000256" key="3">
    <source>
        <dbReference type="ARBA" id="ARBA00011738"/>
    </source>
</evidence>
<evidence type="ECO:0000256" key="5">
    <source>
        <dbReference type="PIRNR" id="PIRNR006276"/>
    </source>
</evidence>
<evidence type="ECO:0000256" key="1">
    <source>
        <dbReference type="ARBA" id="ARBA00004496"/>
    </source>
</evidence>
<dbReference type="STRING" id="49186.SAMN05421647_10277"/>
<dbReference type="Proteomes" id="UP000186895">
    <property type="component" value="Unassembled WGS sequence"/>
</dbReference>
<dbReference type="PIRSF" id="PIRSF006276">
    <property type="entry name" value="UspA"/>
    <property type="match status" value="1"/>
</dbReference>
<dbReference type="InterPro" id="IPR006015">
    <property type="entry name" value="Universal_stress_UspA"/>
</dbReference>
<evidence type="ECO:0000259" key="6">
    <source>
        <dbReference type="Pfam" id="PF00582"/>
    </source>
</evidence>
<evidence type="ECO:0000313" key="8">
    <source>
        <dbReference type="Proteomes" id="UP000186895"/>
    </source>
</evidence>
<name>A0A1N6PWE2_9GAMM</name>
<proteinExistence type="inferred from homology"/>
<organism evidence="7 8">
    <name type="scientific">Marinobacterium stanieri</name>
    <dbReference type="NCBI Taxonomy" id="49186"/>
    <lineage>
        <taxon>Bacteria</taxon>
        <taxon>Pseudomonadati</taxon>
        <taxon>Pseudomonadota</taxon>
        <taxon>Gammaproteobacteria</taxon>
        <taxon>Oceanospirillales</taxon>
        <taxon>Oceanospirillaceae</taxon>
        <taxon>Marinobacterium</taxon>
    </lineage>
</organism>
<feature type="domain" description="UspA" evidence="6">
    <location>
        <begin position="4"/>
        <end position="141"/>
    </location>
</feature>
<dbReference type="EMBL" id="FTMN01000002">
    <property type="protein sequence ID" value="SIQ08607.1"/>
    <property type="molecule type" value="Genomic_DNA"/>
</dbReference>
<comment type="subcellular location">
    <subcellularLocation>
        <location evidence="1 5">Cytoplasm</location>
    </subcellularLocation>
</comment>
<keyword evidence="8" id="KW-1185">Reference proteome</keyword>
<dbReference type="PANTHER" id="PTHR46268:SF23">
    <property type="entry name" value="UNIVERSAL STRESS PROTEIN A-RELATED"/>
    <property type="match status" value="1"/>
</dbReference>
<comment type="similarity">
    <text evidence="2 5">Belongs to the universal stress protein A family.</text>
</comment>
<dbReference type="Pfam" id="PF00582">
    <property type="entry name" value="Usp"/>
    <property type="match status" value="1"/>
</dbReference>
<dbReference type="PRINTS" id="PR01438">
    <property type="entry name" value="UNVRSLSTRESS"/>
</dbReference>